<evidence type="ECO:0000256" key="2">
    <source>
        <dbReference type="ARBA" id="ARBA00022695"/>
    </source>
</evidence>
<dbReference type="PANTHER" id="PTHR43793:SF1">
    <property type="entry name" value="FAD SYNTHASE"/>
    <property type="match status" value="1"/>
</dbReference>
<dbReference type="Gene3D" id="3.40.50.620">
    <property type="entry name" value="HUPs"/>
    <property type="match status" value="1"/>
</dbReference>
<organism evidence="4 5">
    <name type="scientific">Candidatus Kaiserbacteria bacterium RIFCSPLOWO2_01_FULL_51_21</name>
    <dbReference type="NCBI Taxonomy" id="1798508"/>
    <lineage>
        <taxon>Bacteria</taxon>
        <taxon>Candidatus Kaiseribacteriota</taxon>
    </lineage>
</organism>
<dbReference type="Pfam" id="PF01467">
    <property type="entry name" value="CTP_transf_like"/>
    <property type="match status" value="1"/>
</dbReference>
<dbReference type="AlphaFoldDB" id="A0A1F6EE96"/>
<feature type="domain" description="Cytidyltransferase-like" evidence="3">
    <location>
        <begin position="13"/>
        <end position="77"/>
    </location>
</feature>
<keyword evidence="2" id="KW-0548">Nucleotidyltransferase</keyword>
<gene>
    <name evidence="4" type="ORF">A3A35_01090</name>
</gene>
<reference evidence="4 5" key="1">
    <citation type="journal article" date="2016" name="Nat. Commun.">
        <title>Thousands of microbial genomes shed light on interconnected biogeochemical processes in an aquifer system.</title>
        <authorList>
            <person name="Anantharaman K."/>
            <person name="Brown C.T."/>
            <person name="Hug L.A."/>
            <person name="Sharon I."/>
            <person name="Castelle C.J."/>
            <person name="Probst A.J."/>
            <person name="Thomas B.C."/>
            <person name="Singh A."/>
            <person name="Wilkins M.J."/>
            <person name="Karaoz U."/>
            <person name="Brodie E.L."/>
            <person name="Williams K.H."/>
            <person name="Hubbard S.S."/>
            <person name="Banfield J.F."/>
        </authorList>
    </citation>
    <scope>NUCLEOTIDE SEQUENCE [LARGE SCALE GENOMIC DNA]</scope>
</reference>
<evidence type="ECO:0000313" key="5">
    <source>
        <dbReference type="Proteomes" id="UP000179115"/>
    </source>
</evidence>
<sequence>MKSGKKDVVIAVSGGFDPLHVGHVRMFEEARKLGDRLVVILNNDRWLRKKKGVIFMHEDERREIIKALKAVDEVVLTRHPKNPSDMSVCAELRALRPNIFGNGGDRTRKSIPEASVCKELNCRTVFNLGKGGKVQSSSWLLSKYALRAKKT</sequence>
<protein>
    <recommendedName>
        <fullName evidence="3">Cytidyltransferase-like domain-containing protein</fullName>
    </recommendedName>
</protein>
<dbReference type="EMBL" id="MFLV01000004">
    <property type="protein sequence ID" value="OGG71968.1"/>
    <property type="molecule type" value="Genomic_DNA"/>
</dbReference>
<dbReference type="InterPro" id="IPR050385">
    <property type="entry name" value="Archaeal_FAD_synthase"/>
</dbReference>
<dbReference type="NCBIfam" id="TIGR00125">
    <property type="entry name" value="cyt_tran_rel"/>
    <property type="match status" value="1"/>
</dbReference>
<accession>A0A1F6EE96</accession>
<dbReference type="STRING" id="1798508.A3A35_01090"/>
<evidence type="ECO:0000256" key="1">
    <source>
        <dbReference type="ARBA" id="ARBA00022679"/>
    </source>
</evidence>
<dbReference type="PANTHER" id="PTHR43793">
    <property type="entry name" value="FAD SYNTHASE"/>
    <property type="match status" value="1"/>
</dbReference>
<evidence type="ECO:0000313" key="4">
    <source>
        <dbReference type="EMBL" id="OGG71968.1"/>
    </source>
</evidence>
<dbReference type="GO" id="GO:0016779">
    <property type="term" value="F:nucleotidyltransferase activity"/>
    <property type="evidence" value="ECO:0007669"/>
    <property type="project" value="UniProtKB-KW"/>
</dbReference>
<comment type="caution">
    <text evidence="4">The sequence shown here is derived from an EMBL/GenBank/DDBJ whole genome shotgun (WGS) entry which is preliminary data.</text>
</comment>
<name>A0A1F6EE96_9BACT</name>
<dbReference type="InterPro" id="IPR004821">
    <property type="entry name" value="Cyt_trans-like"/>
</dbReference>
<dbReference type="SUPFAM" id="SSF52374">
    <property type="entry name" value="Nucleotidylyl transferase"/>
    <property type="match status" value="1"/>
</dbReference>
<keyword evidence="1" id="KW-0808">Transferase</keyword>
<dbReference type="InterPro" id="IPR014729">
    <property type="entry name" value="Rossmann-like_a/b/a_fold"/>
</dbReference>
<proteinExistence type="predicted"/>
<dbReference type="Proteomes" id="UP000179115">
    <property type="component" value="Unassembled WGS sequence"/>
</dbReference>
<evidence type="ECO:0000259" key="3">
    <source>
        <dbReference type="Pfam" id="PF01467"/>
    </source>
</evidence>